<dbReference type="AlphaFoldDB" id="A0A521BFW6"/>
<gene>
    <name evidence="1" type="ORF">SAMN06265220_101982</name>
</gene>
<evidence type="ECO:0008006" key="3">
    <source>
        <dbReference type="Google" id="ProtNLM"/>
    </source>
</evidence>
<protein>
    <recommendedName>
        <fullName evidence="3">YtkA-like</fullName>
    </recommendedName>
</protein>
<dbReference type="EMBL" id="FXTQ01000001">
    <property type="protein sequence ID" value="SMO45988.1"/>
    <property type="molecule type" value="Genomic_DNA"/>
</dbReference>
<name>A0A521BFW6_9FLAO</name>
<dbReference type="PROSITE" id="PS51257">
    <property type="entry name" value="PROKAR_LIPOPROTEIN"/>
    <property type="match status" value="1"/>
</dbReference>
<evidence type="ECO:0000313" key="2">
    <source>
        <dbReference type="Proteomes" id="UP000319267"/>
    </source>
</evidence>
<keyword evidence="2" id="KW-1185">Reference proteome</keyword>
<organism evidence="1 2">
    <name type="scientific">Flavobacterium nitrogenifigens</name>
    <dbReference type="NCBI Taxonomy" id="1617283"/>
    <lineage>
        <taxon>Bacteria</taxon>
        <taxon>Pseudomonadati</taxon>
        <taxon>Bacteroidota</taxon>
        <taxon>Flavobacteriia</taxon>
        <taxon>Flavobacteriales</taxon>
        <taxon>Flavobacteriaceae</taxon>
        <taxon>Flavobacterium</taxon>
    </lineage>
</organism>
<dbReference type="Proteomes" id="UP000319267">
    <property type="component" value="Unassembled WGS sequence"/>
</dbReference>
<proteinExistence type="predicted"/>
<sequence length="319" mass="35457">MLQFKFFLSHHQMKSFNFWIVAILFAVSSCTIDKTDYEAETGSEVPENYVFKEATSFSSGVYKISIEALNGTFYKGYNELHLKIVNTQNNQELTSSAVTFLPILSNADGSKSSCPHEYNVAYDSANKYYSGYSVFTGENSTTASWKLYISFTADNQKFEINKDVSVAQQTNKNLNMTAFAGSDGEQYVIALVSPQKPTVSENPLVAGVYKYNKPTTPAGTFPDPTQFSYSKVVGYTFKLDPRMPEPSMGNHSSPNNKDLVQENDGLYHGVVNYTMTGNWTLNLIMMNQNGLIVKGTVVPTDHTPGVEGVKSELYIDTLF</sequence>
<accession>A0A521BFW6</accession>
<evidence type="ECO:0000313" key="1">
    <source>
        <dbReference type="EMBL" id="SMO45988.1"/>
    </source>
</evidence>
<reference evidence="1 2" key="1">
    <citation type="submission" date="2017-05" db="EMBL/GenBank/DDBJ databases">
        <authorList>
            <person name="Varghese N."/>
            <person name="Submissions S."/>
        </authorList>
    </citation>
    <scope>NUCLEOTIDE SEQUENCE [LARGE SCALE GENOMIC DNA]</scope>
    <source>
        <strain evidence="1 2">DSM 29982</strain>
    </source>
</reference>